<protein>
    <submittedName>
        <fullName evidence="2">Het domain containing protein</fullName>
    </submittedName>
</protein>
<sequence>MRLINTETYELEEFFDSERPPYAILSHTWGVDEVNLQEWEQWLQGDADTKARIAAKRGFKKIKKACGIARKGIPKSESKSKTKGESKRNTKDPEFRFLWVDTNCIDKKSSAEETESINSMFHWYQTASFCIVYLEDVGPGSDTVLVKSRWFTRGWTLQELIAPEPAENVIFYARKWHPIGSRVQLCDVLTSITGIPRKVLLEPGSY</sequence>
<dbReference type="EMBL" id="WIGM01000523">
    <property type="protein sequence ID" value="KAF6822921.1"/>
    <property type="molecule type" value="Genomic_DNA"/>
</dbReference>
<evidence type="ECO:0000313" key="2">
    <source>
        <dbReference type="EMBL" id="KAF6822921.1"/>
    </source>
</evidence>
<dbReference type="Proteomes" id="UP000639643">
    <property type="component" value="Unassembled WGS sequence"/>
</dbReference>
<dbReference type="PANTHER" id="PTHR10622">
    <property type="entry name" value="HET DOMAIN-CONTAINING PROTEIN"/>
    <property type="match status" value="1"/>
</dbReference>
<feature type="domain" description="Heterokaryon incompatibility" evidence="1">
    <location>
        <begin position="22"/>
        <end position="137"/>
    </location>
</feature>
<organism evidence="2 3">
    <name type="scientific">Colletotrichum musicola</name>
    <dbReference type="NCBI Taxonomy" id="2175873"/>
    <lineage>
        <taxon>Eukaryota</taxon>
        <taxon>Fungi</taxon>
        <taxon>Dikarya</taxon>
        <taxon>Ascomycota</taxon>
        <taxon>Pezizomycotina</taxon>
        <taxon>Sordariomycetes</taxon>
        <taxon>Hypocreomycetidae</taxon>
        <taxon>Glomerellales</taxon>
        <taxon>Glomerellaceae</taxon>
        <taxon>Colletotrichum</taxon>
        <taxon>Colletotrichum orchidearum species complex</taxon>
    </lineage>
</organism>
<comment type="caution">
    <text evidence="2">The sequence shown here is derived from an EMBL/GenBank/DDBJ whole genome shotgun (WGS) entry which is preliminary data.</text>
</comment>
<reference evidence="2" key="1">
    <citation type="journal article" date="2020" name="Phytopathology">
        <title>Genome Sequence Resources of Colletotrichum truncatum, C. plurivorum, C. musicola, and C. sojae: Four Species Pathogenic to Soybean (Glycine max).</title>
        <authorList>
            <person name="Rogerio F."/>
            <person name="Boufleur T.R."/>
            <person name="Ciampi-Guillardi M."/>
            <person name="Sukno S.A."/>
            <person name="Thon M.R."/>
            <person name="Massola Junior N.S."/>
            <person name="Baroncelli R."/>
        </authorList>
    </citation>
    <scope>NUCLEOTIDE SEQUENCE</scope>
    <source>
        <strain evidence="2">LFN0074</strain>
    </source>
</reference>
<evidence type="ECO:0000313" key="3">
    <source>
        <dbReference type="Proteomes" id="UP000639643"/>
    </source>
</evidence>
<dbReference type="AlphaFoldDB" id="A0A8H6K1V9"/>
<dbReference type="PANTHER" id="PTHR10622:SF10">
    <property type="entry name" value="HET DOMAIN-CONTAINING PROTEIN"/>
    <property type="match status" value="1"/>
</dbReference>
<dbReference type="InterPro" id="IPR010730">
    <property type="entry name" value="HET"/>
</dbReference>
<gene>
    <name evidence="2" type="ORF">CMUS01_10893</name>
</gene>
<dbReference type="OrthoDB" id="20872at2759"/>
<dbReference type="Pfam" id="PF06985">
    <property type="entry name" value="HET"/>
    <property type="match status" value="1"/>
</dbReference>
<evidence type="ECO:0000259" key="1">
    <source>
        <dbReference type="Pfam" id="PF06985"/>
    </source>
</evidence>
<proteinExistence type="predicted"/>
<name>A0A8H6K1V9_9PEZI</name>
<accession>A0A8H6K1V9</accession>
<keyword evidence="3" id="KW-1185">Reference proteome</keyword>